<dbReference type="InterPro" id="IPR027417">
    <property type="entry name" value="P-loop_NTPase"/>
</dbReference>
<name>X1HTB6_9ZZZZ</name>
<dbReference type="PRINTS" id="PR00300">
    <property type="entry name" value="CLPPROTEASEA"/>
</dbReference>
<dbReference type="AlphaFoldDB" id="X1HTB6"/>
<dbReference type="Pfam" id="PF00004">
    <property type="entry name" value="AAA"/>
    <property type="match status" value="1"/>
</dbReference>
<protein>
    <recommendedName>
        <fullName evidence="1">ATPase AAA-type core domain-containing protein</fullName>
    </recommendedName>
</protein>
<feature type="domain" description="ATPase AAA-type core" evidence="1">
    <location>
        <begin position="60"/>
        <end position="178"/>
    </location>
</feature>
<dbReference type="GO" id="GO:0016887">
    <property type="term" value="F:ATP hydrolysis activity"/>
    <property type="evidence" value="ECO:0007669"/>
    <property type="project" value="InterPro"/>
</dbReference>
<dbReference type="InterPro" id="IPR003959">
    <property type="entry name" value="ATPase_AAA_core"/>
</dbReference>
<comment type="caution">
    <text evidence="2">The sequence shown here is derived from an EMBL/GenBank/DDBJ whole genome shotgun (WGS) entry which is preliminary data.</text>
</comment>
<dbReference type="Gene3D" id="3.40.50.300">
    <property type="entry name" value="P-loop containing nucleotide triphosphate hydrolases"/>
    <property type="match status" value="1"/>
</dbReference>
<dbReference type="GO" id="GO:0005524">
    <property type="term" value="F:ATP binding"/>
    <property type="evidence" value="ECO:0007669"/>
    <property type="project" value="InterPro"/>
</dbReference>
<organism evidence="2">
    <name type="scientific">marine sediment metagenome</name>
    <dbReference type="NCBI Taxonomy" id="412755"/>
    <lineage>
        <taxon>unclassified sequences</taxon>
        <taxon>metagenomes</taxon>
        <taxon>ecological metagenomes</taxon>
    </lineage>
</organism>
<dbReference type="InterPro" id="IPR001270">
    <property type="entry name" value="ClpA/B"/>
</dbReference>
<gene>
    <name evidence="2" type="ORF">S03H2_31396</name>
</gene>
<reference evidence="2" key="1">
    <citation type="journal article" date="2014" name="Front. Microbiol.">
        <title>High frequency of phylogenetically diverse reductive dehalogenase-homologous genes in deep subseafloor sedimentary metagenomes.</title>
        <authorList>
            <person name="Kawai M."/>
            <person name="Futagami T."/>
            <person name="Toyoda A."/>
            <person name="Takaki Y."/>
            <person name="Nishi S."/>
            <person name="Hori S."/>
            <person name="Arai W."/>
            <person name="Tsubouchi T."/>
            <person name="Morono Y."/>
            <person name="Uchiyama I."/>
            <person name="Ito T."/>
            <person name="Fujiyama A."/>
            <person name="Inagaki F."/>
            <person name="Takami H."/>
        </authorList>
    </citation>
    <scope>NUCLEOTIDE SEQUENCE</scope>
    <source>
        <strain evidence="2">Expedition CK06-06</strain>
    </source>
</reference>
<proteinExistence type="predicted"/>
<sequence length="192" mass="21749">MFEDTFNAQKKLIRFCMPISEIKPVEIIPDNKRTYDKCLGVLKAFFTKGVGRRSLLKGFLFEGVPGTGKTELVRQIARGVIDIEPTSRFKTTDDKEAYQIARGKSKRDSYNKGCERYFLFIDGATIATPKWGDAESTLQAVFSFHKFLKEGGSEYGKIANPKVIVLFDDIESLMLARTSEIAKEWHYSINAV</sequence>
<evidence type="ECO:0000259" key="1">
    <source>
        <dbReference type="Pfam" id="PF00004"/>
    </source>
</evidence>
<dbReference type="SUPFAM" id="SSF52540">
    <property type="entry name" value="P-loop containing nucleoside triphosphate hydrolases"/>
    <property type="match status" value="1"/>
</dbReference>
<evidence type="ECO:0000313" key="2">
    <source>
        <dbReference type="EMBL" id="GAH48498.1"/>
    </source>
</evidence>
<dbReference type="EMBL" id="BARU01019036">
    <property type="protein sequence ID" value="GAH48498.1"/>
    <property type="molecule type" value="Genomic_DNA"/>
</dbReference>
<accession>X1HTB6</accession>
<feature type="non-terminal residue" evidence="2">
    <location>
        <position position="192"/>
    </location>
</feature>